<feature type="signal peptide" evidence="4">
    <location>
        <begin position="1"/>
        <end position="23"/>
    </location>
</feature>
<dbReference type="EMBL" id="SBIW01000012">
    <property type="protein sequence ID" value="RWY48043.1"/>
    <property type="molecule type" value="Genomic_DNA"/>
</dbReference>
<dbReference type="GO" id="GO:0031222">
    <property type="term" value="P:arabinan catabolic process"/>
    <property type="evidence" value="ECO:0007669"/>
    <property type="project" value="TreeGrafter"/>
</dbReference>
<dbReference type="Pfam" id="PF00933">
    <property type="entry name" value="Glyco_hydro_3"/>
    <property type="match status" value="1"/>
</dbReference>
<dbReference type="Gene3D" id="2.60.40.10">
    <property type="entry name" value="Immunoglobulins"/>
    <property type="match status" value="1"/>
</dbReference>
<dbReference type="SMART" id="SM01217">
    <property type="entry name" value="Fn3_like"/>
    <property type="match status" value="1"/>
</dbReference>
<comment type="caution">
    <text evidence="6">The sequence shown here is derived from an EMBL/GenBank/DDBJ whole genome shotgun (WGS) entry which is preliminary data.</text>
</comment>
<evidence type="ECO:0000256" key="2">
    <source>
        <dbReference type="ARBA" id="ARBA00022729"/>
    </source>
</evidence>
<organism evidence="6 7">
    <name type="scientific">Mucilaginibacter gilvus</name>
    <dbReference type="NCBI Taxonomy" id="2305909"/>
    <lineage>
        <taxon>Bacteria</taxon>
        <taxon>Pseudomonadati</taxon>
        <taxon>Bacteroidota</taxon>
        <taxon>Sphingobacteriia</taxon>
        <taxon>Sphingobacteriales</taxon>
        <taxon>Sphingobacteriaceae</taxon>
        <taxon>Mucilaginibacter</taxon>
    </lineage>
</organism>
<dbReference type="AlphaFoldDB" id="A0A3S4Y5R3"/>
<keyword evidence="7" id="KW-1185">Reference proteome</keyword>
<sequence length="720" mass="78496">MKLSKSFLLVVTAILLMANTTHAQQAPAYLNPKLKVEERVKDLLGRLTLTEKAMLLGYRNQPVERLNIPAYNWWNEGLHGVARAGESTVFPQAIAMAATFNPQLVKQIGVVISTEARAKYNLAVANNNHGQYVGLTYWSPNINIFRDPRWGRGQETYGEDPFLTSQIGLAYVNGMQGSIPAQFKIAATAKHFVAHSGPENTRDYFNSIVSEQDLRNTYLYAFHKLVNGGVSSVMTAYNSVNGVPNSVNNALLQNILRKEWGFKGYIVTDCGALDDVYLTHKYLKTRTEAAAAGIKAGLNLDCSGVLQSDVEEAVKQKMISTKDVDLALTPVLLTQIKLGFYNDPKLSPYYTFSADSIHNQAHINLARAAAQQSMVLLENKNNVLPLKKEAYKSIMVLGPNAASLDALVGSYHGINANMVNFVEGISAAVDKGTRVEYDLGAGQTDTTHFGGIWGAGNADLTIAVIGLTPLDEGEAGDAFLSAAGGDKKTLSLPASHIAFMKALRKGVKKPIIAVVTAGSDVDIAAIAPYADAVILAWYPGEQGGNALADLIYGKVAPSGRLPLTFYNSVNDLPAFSDYSMKGRTYRYYTGKVQYPFGYGLNYTTFTYEAKSKVKDVYKLADTIEVFCSISNSGKAKGIETAQAYIVYPVNDDLPVQELKAFDKLSLEPAESKTAVLKIPVSELQKWDAEKHKFKLFPGTYTLKVGHDAADKSIVQQFIIK</sequence>
<dbReference type="Pfam" id="PF14310">
    <property type="entry name" value="Fn3-like"/>
    <property type="match status" value="1"/>
</dbReference>
<dbReference type="Gene3D" id="3.40.50.1700">
    <property type="entry name" value="Glycoside hydrolase family 3 C-terminal domain"/>
    <property type="match status" value="1"/>
</dbReference>
<dbReference type="PRINTS" id="PR00133">
    <property type="entry name" value="GLHYDRLASE3"/>
</dbReference>
<feature type="chain" id="PRO_5018748564" evidence="4">
    <location>
        <begin position="24"/>
        <end position="720"/>
    </location>
</feature>
<dbReference type="Proteomes" id="UP000286701">
    <property type="component" value="Unassembled WGS sequence"/>
</dbReference>
<dbReference type="GO" id="GO:0045493">
    <property type="term" value="P:xylan catabolic process"/>
    <property type="evidence" value="ECO:0007669"/>
    <property type="project" value="InterPro"/>
</dbReference>
<evidence type="ECO:0000259" key="5">
    <source>
        <dbReference type="SMART" id="SM01217"/>
    </source>
</evidence>
<dbReference type="OrthoDB" id="9758670at2"/>
<feature type="domain" description="Fibronectin type III-like" evidence="5">
    <location>
        <begin position="639"/>
        <end position="708"/>
    </location>
</feature>
<dbReference type="SUPFAM" id="SSF51445">
    <property type="entry name" value="(Trans)glycosidases"/>
    <property type="match status" value="1"/>
</dbReference>
<dbReference type="PANTHER" id="PTHR42721">
    <property type="entry name" value="SUGAR HYDROLASE-RELATED"/>
    <property type="match status" value="1"/>
</dbReference>
<name>A0A3S4Y5R3_9SPHI</name>
<keyword evidence="3 6" id="KW-0378">Hydrolase</keyword>
<comment type="similarity">
    <text evidence="1">Belongs to the glycosyl hydrolase 3 family.</text>
</comment>
<dbReference type="SUPFAM" id="SSF52279">
    <property type="entry name" value="Beta-D-glucan exohydrolase, C-terminal domain"/>
    <property type="match status" value="1"/>
</dbReference>
<protein>
    <submittedName>
        <fullName evidence="6">Glycosyl hydrolase</fullName>
    </submittedName>
</protein>
<accession>A0A3S4Y5R3</accession>
<evidence type="ECO:0000256" key="1">
    <source>
        <dbReference type="ARBA" id="ARBA00005336"/>
    </source>
</evidence>
<dbReference type="InterPro" id="IPR001764">
    <property type="entry name" value="Glyco_hydro_3_N"/>
</dbReference>
<dbReference type="GO" id="GO:0046556">
    <property type="term" value="F:alpha-L-arabinofuranosidase activity"/>
    <property type="evidence" value="ECO:0007669"/>
    <property type="project" value="TreeGrafter"/>
</dbReference>
<dbReference type="PANTHER" id="PTHR42721:SF3">
    <property type="entry name" value="BETA-D-XYLOSIDASE 5-RELATED"/>
    <property type="match status" value="1"/>
</dbReference>
<dbReference type="GO" id="GO:0009044">
    <property type="term" value="F:xylan 1,4-beta-xylosidase activity"/>
    <property type="evidence" value="ECO:0007669"/>
    <property type="project" value="InterPro"/>
</dbReference>
<dbReference type="Pfam" id="PF01915">
    <property type="entry name" value="Glyco_hydro_3_C"/>
    <property type="match status" value="1"/>
</dbReference>
<dbReference type="RefSeq" id="WP_128535936.1">
    <property type="nucleotide sequence ID" value="NZ_SBIW01000012.1"/>
</dbReference>
<keyword evidence="2 4" id="KW-0732">Signal</keyword>
<evidence type="ECO:0000256" key="4">
    <source>
        <dbReference type="SAM" id="SignalP"/>
    </source>
</evidence>
<dbReference type="InterPro" id="IPR002772">
    <property type="entry name" value="Glyco_hydro_3_C"/>
</dbReference>
<dbReference type="Gene3D" id="3.20.20.300">
    <property type="entry name" value="Glycoside hydrolase, family 3, N-terminal domain"/>
    <property type="match status" value="1"/>
</dbReference>
<dbReference type="InterPro" id="IPR026891">
    <property type="entry name" value="Fn3-like"/>
</dbReference>
<evidence type="ECO:0000256" key="3">
    <source>
        <dbReference type="ARBA" id="ARBA00022801"/>
    </source>
</evidence>
<gene>
    <name evidence="6" type="ORF">EPL05_20890</name>
</gene>
<evidence type="ECO:0000313" key="6">
    <source>
        <dbReference type="EMBL" id="RWY48043.1"/>
    </source>
</evidence>
<dbReference type="InterPro" id="IPR044993">
    <property type="entry name" value="BXL"/>
</dbReference>
<dbReference type="InterPro" id="IPR036881">
    <property type="entry name" value="Glyco_hydro_3_C_sf"/>
</dbReference>
<dbReference type="InterPro" id="IPR017853">
    <property type="entry name" value="GH"/>
</dbReference>
<evidence type="ECO:0000313" key="7">
    <source>
        <dbReference type="Proteomes" id="UP000286701"/>
    </source>
</evidence>
<dbReference type="InterPro" id="IPR036962">
    <property type="entry name" value="Glyco_hydro_3_N_sf"/>
</dbReference>
<reference evidence="6 7" key="1">
    <citation type="submission" date="2019-01" db="EMBL/GenBank/DDBJ databases">
        <title>Mucilaginibacter antarcticum sp. nov., isolated from antarctic soil.</title>
        <authorList>
            <person name="Yan Y.-Q."/>
            <person name="Du Z.-J."/>
        </authorList>
    </citation>
    <scope>NUCLEOTIDE SEQUENCE [LARGE SCALE GENOMIC DNA]</scope>
    <source>
        <strain evidence="6 7">F01003</strain>
    </source>
</reference>
<dbReference type="InterPro" id="IPR013783">
    <property type="entry name" value="Ig-like_fold"/>
</dbReference>
<proteinExistence type="inferred from homology"/>